<keyword evidence="2 8" id="KW-0808">Transferase</keyword>
<accession>A0ABV6IJW8</accession>
<keyword evidence="4 8" id="KW-0479">Metal-binding</keyword>
<dbReference type="Proteomes" id="UP001589844">
    <property type="component" value="Unassembled WGS sequence"/>
</dbReference>
<feature type="binding site" evidence="8">
    <location>
        <position position="97"/>
    </location>
    <ligand>
        <name>ATP</name>
        <dbReference type="ChEBI" id="CHEBI:30616"/>
    </ligand>
</feature>
<evidence type="ECO:0000256" key="6">
    <source>
        <dbReference type="ARBA" id="ARBA00022840"/>
    </source>
</evidence>
<dbReference type="PANTHER" id="PTHR32057">
    <property type="entry name" value="PROTEIN ADENYLYLTRANSFERASE SELO, MITOCHONDRIAL"/>
    <property type="match status" value="1"/>
</dbReference>
<feature type="binding site" evidence="8">
    <location>
        <position position="189"/>
    </location>
    <ligand>
        <name>ATP</name>
        <dbReference type="ChEBI" id="CHEBI:30616"/>
    </ligand>
</feature>
<comment type="catalytic activity">
    <reaction evidence="8">
        <text>L-seryl-[protein] + ATP = 3-O-(5'-adenylyl)-L-seryl-[protein] + diphosphate</text>
        <dbReference type="Rhea" id="RHEA:58120"/>
        <dbReference type="Rhea" id="RHEA-COMP:9863"/>
        <dbReference type="Rhea" id="RHEA-COMP:15073"/>
        <dbReference type="ChEBI" id="CHEBI:29999"/>
        <dbReference type="ChEBI" id="CHEBI:30616"/>
        <dbReference type="ChEBI" id="CHEBI:33019"/>
        <dbReference type="ChEBI" id="CHEBI:142516"/>
        <dbReference type="EC" id="2.7.7.108"/>
    </reaction>
</comment>
<keyword evidence="7 8" id="KW-0460">Magnesium</keyword>
<feature type="binding site" evidence="8">
    <location>
        <position position="268"/>
    </location>
    <ligand>
        <name>Mg(2+)</name>
        <dbReference type="ChEBI" id="CHEBI:18420"/>
    </ligand>
</feature>
<dbReference type="InterPro" id="IPR003846">
    <property type="entry name" value="SelO"/>
</dbReference>
<keyword evidence="5 8" id="KW-0547">Nucleotide-binding</keyword>
<comment type="function">
    <text evidence="8">Nucleotidyltransferase involved in the post-translational modification of proteins. It can catalyze the addition of adenosine monophosphate (AMP) or uridine monophosphate (UMP) to a protein, resulting in modifications known as AMPylation and UMPylation.</text>
</comment>
<keyword evidence="3 8" id="KW-0548">Nucleotidyltransferase</keyword>
<reference evidence="9 10" key="1">
    <citation type="submission" date="2024-09" db="EMBL/GenBank/DDBJ databases">
        <authorList>
            <person name="Sun Q."/>
            <person name="Mori K."/>
        </authorList>
    </citation>
    <scope>NUCLEOTIDE SEQUENCE [LARGE SCALE GENOMIC DNA]</scope>
    <source>
        <strain evidence="9 10">CCM 8677</strain>
    </source>
</reference>
<dbReference type="EC" id="2.7.7.108" evidence="8"/>
<comment type="similarity">
    <text evidence="1 8">Belongs to the SELO family.</text>
</comment>
<feature type="binding site" evidence="8">
    <location>
        <position position="268"/>
    </location>
    <ligand>
        <name>ATP</name>
        <dbReference type="ChEBI" id="CHEBI:30616"/>
    </ligand>
</feature>
<dbReference type="EMBL" id="JBHLXJ010000036">
    <property type="protein sequence ID" value="MFC0352120.1"/>
    <property type="molecule type" value="Genomic_DNA"/>
</dbReference>
<dbReference type="RefSeq" id="WP_390214918.1">
    <property type="nucleotide sequence ID" value="NZ_JBHLXJ010000036.1"/>
</dbReference>
<keyword evidence="8" id="KW-0464">Manganese</keyword>
<organism evidence="9 10">
    <name type="scientific">Undibacterium danionis</name>
    <dbReference type="NCBI Taxonomy" id="1812100"/>
    <lineage>
        <taxon>Bacteria</taxon>
        <taxon>Pseudomonadati</taxon>
        <taxon>Pseudomonadota</taxon>
        <taxon>Betaproteobacteria</taxon>
        <taxon>Burkholderiales</taxon>
        <taxon>Oxalobacteraceae</taxon>
        <taxon>Undibacterium</taxon>
    </lineage>
</organism>
<evidence type="ECO:0000256" key="5">
    <source>
        <dbReference type="ARBA" id="ARBA00022741"/>
    </source>
</evidence>
<comment type="catalytic activity">
    <reaction evidence="8">
        <text>L-seryl-[protein] + UTP = O-(5'-uridylyl)-L-seryl-[protein] + diphosphate</text>
        <dbReference type="Rhea" id="RHEA:64604"/>
        <dbReference type="Rhea" id="RHEA-COMP:9863"/>
        <dbReference type="Rhea" id="RHEA-COMP:16635"/>
        <dbReference type="ChEBI" id="CHEBI:29999"/>
        <dbReference type="ChEBI" id="CHEBI:33019"/>
        <dbReference type="ChEBI" id="CHEBI:46398"/>
        <dbReference type="ChEBI" id="CHEBI:156051"/>
    </reaction>
</comment>
<comment type="catalytic activity">
    <reaction evidence="8">
        <text>L-tyrosyl-[protein] + ATP = O-(5'-adenylyl)-L-tyrosyl-[protein] + diphosphate</text>
        <dbReference type="Rhea" id="RHEA:54288"/>
        <dbReference type="Rhea" id="RHEA-COMP:10136"/>
        <dbReference type="Rhea" id="RHEA-COMP:13846"/>
        <dbReference type="ChEBI" id="CHEBI:30616"/>
        <dbReference type="ChEBI" id="CHEBI:33019"/>
        <dbReference type="ChEBI" id="CHEBI:46858"/>
        <dbReference type="ChEBI" id="CHEBI:83624"/>
        <dbReference type="EC" id="2.7.7.108"/>
    </reaction>
</comment>
<evidence type="ECO:0000256" key="1">
    <source>
        <dbReference type="ARBA" id="ARBA00009747"/>
    </source>
</evidence>
<evidence type="ECO:0000256" key="7">
    <source>
        <dbReference type="ARBA" id="ARBA00022842"/>
    </source>
</evidence>
<evidence type="ECO:0000256" key="3">
    <source>
        <dbReference type="ARBA" id="ARBA00022695"/>
    </source>
</evidence>
<feature type="binding site" evidence="8">
    <location>
        <position position="98"/>
    </location>
    <ligand>
        <name>ATP</name>
        <dbReference type="ChEBI" id="CHEBI:30616"/>
    </ligand>
</feature>
<evidence type="ECO:0000313" key="10">
    <source>
        <dbReference type="Proteomes" id="UP001589844"/>
    </source>
</evidence>
<feature type="active site" description="Proton acceptor" evidence="8">
    <location>
        <position position="258"/>
    </location>
</feature>
<feature type="binding site" evidence="8">
    <location>
        <position position="119"/>
    </location>
    <ligand>
        <name>ATP</name>
        <dbReference type="ChEBI" id="CHEBI:30616"/>
    </ligand>
</feature>
<keyword evidence="10" id="KW-1185">Reference proteome</keyword>
<comment type="catalytic activity">
    <reaction evidence="8">
        <text>L-threonyl-[protein] + ATP = 3-O-(5'-adenylyl)-L-threonyl-[protein] + diphosphate</text>
        <dbReference type="Rhea" id="RHEA:54292"/>
        <dbReference type="Rhea" id="RHEA-COMP:11060"/>
        <dbReference type="Rhea" id="RHEA-COMP:13847"/>
        <dbReference type="ChEBI" id="CHEBI:30013"/>
        <dbReference type="ChEBI" id="CHEBI:30616"/>
        <dbReference type="ChEBI" id="CHEBI:33019"/>
        <dbReference type="ChEBI" id="CHEBI:138113"/>
        <dbReference type="EC" id="2.7.7.108"/>
    </reaction>
</comment>
<comment type="catalytic activity">
    <reaction evidence="8">
        <text>L-histidyl-[protein] + UTP = N(tele)-(5'-uridylyl)-L-histidyl-[protein] + diphosphate</text>
        <dbReference type="Rhea" id="RHEA:83891"/>
        <dbReference type="Rhea" id="RHEA-COMP:9745"/>
        <dbReference type="Rhea" id="RHEA-COMP:20239"/>
        <dbReference type="ChEBI" id="CHEBI:29979"/>
        <dbReference type="ChEBI" id="CHEBI:33019"/>
        <dbReference type="ChEBI" id="CHEBI:46398"/>
        <dbReference type="ChEBI" id="CHEBI:233474"/>
    </reaction>
</comment>
<dbReference type="HAMAP" id="MF_00692">
    <property type="entry name" value="SelO"/>
    <property type="match status" value="1"/>
</dbReference>
<keyword evidence="6 8" id="KW-0067">ATP-binding</keyword>
<dbReference type="PANTHER" id="PTHR32057:SF14">
    <property type="entry name" value="PROTEIN ADENYLYLTRANSFERASE SELO, MITOCHONDRIAL"/>
    <property type="match status" value="1"/>
</dbReference>
<name>A0ABV6IJW8_9BURK</name>
<feature type="binding site" evidence="8">
    <location>
        <position position="131"/>
    </location>
    <ligand>
        <name>ATP</name>
        <dbReference type="ChEBI" id="CHEBI:30616"/>
    </ligand>
</feature>
<feature type="binding site" evidence="8">
    <location>
        <position position="95"/>
    </location>
    <ligand>
        <name>ATP</name>
        <dbReference type="ChEBI" id="CHEBI:30616"/>
    </ligand>
</feature>
<protein>
    <recommendedName>
        <fullName evidence="8">Protein nucleotidyltransferase YdiU</fullName>
        <ecNumber evidence="8">2.7.7.-</ecNumber>
    </recommendedName>
    <alternativeName>
        <fullName evidence="8">Protein adenylyltransferase YdiU</fullName>
        <ecNumber evidence="8">2.7.7.108</ecNumber>
    </alternativeName>
    <alternativeName>
        <fullName evidence="8">Protein uridylyltransferase YdiU</fullName>
        <ecNumber evidence="8">2.7.7.-</ecNumber>
    </alternativeName>
</protein>
<feature type="binding site" evidence="8">
    <location>
        <position position="132"/>
    </location>
    <ligand>
        <name>ATP</name>
        <dbReference type="ChEBI" id="CHEBI:30616"/>
    </ligand>
</feature>
<dbReference type="NCBIfam" id="NF000658">
    <property type="entry name" value="PRK00029.1"/>
    <property type="match status" value="1"/>
</dbReference>
<comment type="catalytic activity">
    <reaction evidence="8">
        <text>L-tyrosyl-[protein] + UTP = O-(5'-uridylyl)-L-tyrosyl-[protein] + diphosphate</text>
        <dbReference type="Rhea" id="RHEA:83887"/>
        <dbReference type="Rhea" id="RHEA-COMP:10136"/>
        <dbReference type="Rhea" id="RHEA-COMP:20238"/>
        <dbReference type="ChEBI" id="CHEBI:33019"/>
        <dbReference type="ChEBI" id="CHEBI:46398"/>
        <dbReference type="ChEBI" id="CHEBI:46858"/>
        <dbReference type="ChEBI" id="CHEBI:90602"/>
    </reaction>
</comment>
<evidence type="ECO:0000313" key="9">
    <source>
        <dbReference type="EMBL" id="MFC0352120.1"/>
    </source>
</evidence>
<dbReference type="Pfam" id="PF02696">
    <property type="entry name" value="SelO"/>
    <property type="match status" value="1"/>
</dbReference>
<dbReference type="EC" id="2.7.7.-" evidence="8"/>
<gene>
    <name evidence="8" type="primary">ydiU</name>
    <name evidence="8" type="synonym">selO</name>
    <name evidence="9" type="ORF">ACFFJH_20040</name>
</gene>
<comment type="caution">
    <text evidence="9">The sequence shown here is derived from an EMBL/GenBank/DDBJ whole genome shotgun (WGS) entry which is preliminary data.</text>
</comment>
<comment type="cofactor">
    <cofactor evidence="8">
        <name>Mg(2+)</name>
        <dbReference type="ChEBI" id="CHEBI:18420"/>
    </cofactor>
    <cofactor evidence="8">
        <name>Mn(2+)</name>
        <dbReference type="ChEBI" id="CHEBI:29035"/>
    </cofactor>
</comment>
<evidence type="ECO:0000256" key="2">
    <source>
        <dbReference type="ARBA" id="ARBA00022679"/>
    </source>
</evidence>
<evidence type="ECO:0000256" key="8">
    <source>
        <dbReference type="HAMAP-Rule" id="MF_00692"/>
    </source>
</evidence>
<sequence length="495" mass="56460">MSNSDTRTMSPLRFHKRFASLGSTFYTELQPSPIKSPYLIATSPPMLAEFNLSAEQMQTQEMIEIFSGNRTAPDSKPLAAVYSGHQFGVWAGQLGDGRAILLGELASKRKDVLHEIQLKGAGMTPYSRMGDGRAVLRSSIREFLCSEAMAGLGIPTTRALCLTGSDQYTMREMPEKTAIVTRTAPSFIRFGSFEHWYYNNQAEPLQQLADFVIQHYYPDLAQTDNPYQALLRAVVNKTADLVAQWQSVGFMHGVLNTDNMSILGLTLDYGPFGFMDGYDPAHICNHSDHQGRYSYQMQPRIGQWNCHALAQALLPLIGEVDSAQEALSCYTEQFERSYDRLMHAKFGLTTFMPEDQDIFNEYLELMAEAKTDFTIAFRQLGRLQIADQQNDHFLRDLFINRERLDQWLVNYRQRLQLENSQDLERQTSMNLTNPKYVLRNYLAQQAIERAEQKDFSEIHKLLSILAKPYDEQIEHEQYAQLPPDWATTLSVSCSS</sequence>
<proteinExistence type="inferred from homology"/>
<feature type="binding site" evidence="8">
    <location>
        <position position="259"/>
    </location>
    <ligand>
        <name>Mg(2+)</name>
        <dbReference type="ChEBI" id="CHEBI:18420"/>
    </ligand>
</feature>
<evidence type="ECO:0000256" key="4">
    <source>
        <dbReference type="ARBA" id="ARBA00022723"/>
    </source>
</evidence>
<feature type="binding site" evidence="8">
    <location>
        <position position="182"/>
    </location>
    <ligand>
        <name>ATP</name>
        <dbReference type="ChEBI" id="CHEBI:30616"/>
    </ligand>
</feature>